<dbReference type="SUPFAM" id="SSF48452">
    <property type="entry name" value="TPR-like"/>
    <property type="match status" value="1"/>
</dbReference>
<organism evidence="8 9">
    <name type="scientific">Alistipes communis</name>
    <dbReference type="NCBI Taxonomy" id="2585118"/>
    <lineage>
        <taxon>Bacteria</taxon>
        <taxon>Pseudomonadati</taxon>
        <taxon>Bacteroidota</taxon>
        <taxon>Bacteroidia</taxon>
        <taxon>Bacteroidales</taxon>
        <taxon>Rikenellaceae</taxon>
        <taxon>Alistipes</taxon>
    </lineage>
</organism>
<gene>
    <name evidence="8" type="ORF">A5CBH24_07530</name>
</gene>
<comment type="similarity">
    <text evidence="2">Belongs to the SusD family.</text>
</comment>
<dbReference type="InterPro" id="IPR033985">
    <property type="entry name" value="SusD-like_N"/>
</dbReference>
<protein>
    <submittedName>
        <fullName evidence="8">Starch-binding protein</fullName>
    </submittedName>
</protein>
<dbReference type="AlphaFoldDB" id="A0A4Y1WQS0"/>
<dbReference type="OrthoDB" id="1109873at2"/>
<keyword evidence="9" id="KW-1185">Reference proteome</keyword>
<proteinExistence type="inferred from homology"/>
<evidence type="ECO:0000259" key="6">
    <source>
        <dbReference type="Pfam" id="PF07980"/>
    </source>
</evidence>
<sequence>MKKLYHLFLTFALLSAAGCNDFLDPDDDNSYKGDELLTYIQRAEGVLLNAYASVPNANQISVMTDVATDNAVWNTSSGNAFRNIVSGEWSSTNNPFDKWSSAYTAIGYCNLFLDELVDRVEWSYSDAWLCEAFRERLTAEARGLRAYYYMELLTAHSGVGVNTGRLLGVPMIMHPIDVEEGDLDFPRDTYERCVALVLEDLQFAIDHLPYEYKNNSEKPEEDRVYGARFANRLCGRIAMALKARLLLQAASPAFNPDNDAAKWEAAAVAAAELIDASGGIDAIDKSRIKFWLDDTSREIVWRKDYYTGRDWETTCFPPSLLGNGRMNPTQDFADAFPYRNGVPYVPGNPSDPDDPYAGRDPRLDEYLIRNGSLFKDNVINTVDGDVDGIDRKPSSSTTTGYYMKKLMNPSVNHTTGSVVTTRHFHTLLRMTEVYLIFAEAANEAWGPDGQGTVGYSARDVIARIRSTGGITPDQYLPTVATQADMRRLIRNERRLELAFENQRFWDVRRWKDEQAMMRAATGTRDGGKTAFEVESRVFMDYMIYGPIPYDEQMKGLEQNRGW</sequence>
<dbReference type="InterPro" id="IPR012944">
    <property type="entry name" value="SusD_RagB_dom"/>
</dbReference>
<dbReference type="Pfam" id="PF14322">
    <property type="entry name" value="SusD-like_3"/>
    <property type="match status" value="1"/>
</dbReference>
<evidence type="ECO:0000256" key="5">
    <source>
        <dbReference type="ARBA" id="ARBA00023237"/>
    </source>
</evidence>
<dbReference type="EMBL" id="AP019735">
    <property type="protein sequence ID" value="BBL03440.1"/>
    <property type="molecule type" value="Genomic_DNA"/>
</dbReference>
<reference evidence="9" key="1">
    <citation type="submission" date="2019-06" db="EMBL/GenBank/DDBJ databases">
        <title>Alistipes onderdonkii subsp. vulgaris subsp. nov., Alistipes dispar sp. nov. and Alistipes communis sp. nov., isolated from human faeces, and creation of Alistipes onderdonkii subsp. onderdonkii subsp. nov.</title>
        <authorList>
            <person name="Sakamoto M."/>
            <person name="Ikeyama N."/>
            <person name="Ogata Y."/>
            <person name="Suda W."/>
            <person name="Iino T."/>
            <person name="Hattori M."/>
            <person name="Ohkuma M."/>
        </authorList>
    </citation>
    <scope>NUCLEOTIDE SEQUENCE [LARGE SCALE GENOMIC DNA]</scope>
    <source>
        <strain evidence="9">5CBH24</strain>
    </source>
</reference>
<dbReference type="InterPro" id="IPR011990">
    <property type="entry name" value="TPR-like_helical_dom_sf"/>
</dbReference>
<evidence type="ECO:0000313" key="9">
    <source>
        <dbReference type="Proteomes" id="UP000318946"/>
    </source>
</evidence>
<evidence type="ECO:0000259" key="7">
    <source>
        <dbReference type="Pfam" id="PF14322"/>
    </source>
</evidence>
<evidence type="ECO:0000256" key="2">
    <source>
        <dbReference type="ARBA" id="ARBA00006275"/>
    </source>
</evidence>
<evidence type="ECO:0000256" key="1">
    <source>
        <dbReference type="ARBA" id="ARBA00004442"/>
    </source>
</evidence>
<keyword evidence="4" id="KW-0472">Membrane</keyword>
<dbReference type="Proteomes" id="UP000318946">
    <property type="component" value="Chromosome"/>
</dbReference>
<comment type="subcellular location">
    <subcellularLocation>
        <location evidence="1">Cell outer membrane</location>
    </subcellularLocation>
</comment>
<keyword evidence="3" id="KW-0732">Signal</keyword>
<feature type="domain" description="SusD-like N-terminal" evidence="7">
    <location>
        <begin position="21"/>
        <end position="219"/>
    </location>
</feature>
<name>A0A4Y1WQS0_9BACT</name>
<accession>A0A4Y1WQS0</accession>
<dbReference type="PROSITE" id="PS51257">
    <property type="entry name" value="PROKAR_LIPOPROTEIN"/>
    <property type="match status" value="1"/>
</dbReference>
<keyword evidence="5" id="KW-0998">Cell outer membrane</keyword>
<feature type="domain" description="RagB/SusD" evidence="6">
    <location>
        <begin position="316"/>
        <end position="562"/>
    </location>
</feature>
<evidence type="ECO:0000313" key="8">
    <source>
        <dbReference type="EMBL" id="BBL03440.1"/>
    </source>
</evidence>
<evidence type="ECO:0000256" key="4">
    <source>
        <dbReference type="ARBA" id="ARBA00023136"/>
    </source>
</evidence>
<dbReference type="GO" id="GO:0009279">
    <property type="term" value="C:cell outer membrane"/>
    <property type="evidence" value="ECO:0007669"/>
    <property type="project" value="UniProtKB-SubCell"/>
</dbReference>
<dbReference type="Pfam" id="PF07980">
    <property type="entry name" value="SusD_RagB"/>
    <property type="match status" value="1"/>
</dbReference>
<dbReference type="KEGG" id="acou:A5CBH24_07530"/>
<dbReference type="RefSeq" id="WP_141412261.1">
    <property type="nucleotide sequence ID" value="NZ_AP019735.1"/>
</dbReference>
<dbReference type="GeneID" id="78341468"/>
<evidence type="ECO:0000256" key="3">
    <source>
        <dbReference type="ARBA" id="ARBA00022729"/>
    </source>
</evidence>
<dbReference type="Gene3D" id="1.25.40.390">
    <property type="match status" value="1"/>
</dbReference>